<dbReference type="Proteomes" id="UP001470230">
    <property type="component" value="Unassembled WGS sequence"/>
</dbReference>
<gene>
    <name evidence="2" type="ORF">M9Y10_030309</name>
</gene>
<reference evidence="2 3" key="1">
    <citation type="submission" date="2024-04" db="EMBL/GenBank/DDBJ databases">
        <title>Tritrichomonas musculus Genome.</title>
        <authorList>
            <person name="Alves-Ferreira E."/>
            <person name="Grigg M."/>
            <person name="Lorenzi H."/>
            <person name="Galac M."/>
        </authorList>
    </citation>
    <scope>NUCLEOTIDE SEQUENCE [LARGE SCALE GENOMIC DNA]</scope>
    <source>
        <strain evidence="2 3">EAF2021</strain>
    </source>
</reference>
<dbReference type="PANTHER" id="PTHR23257:SF963">
    <property type="entry name" value="AT08303P"/>
    <property type="match status" value="1"/>
</dbReference>
<comment type="caution">
    <text evidence="2">The sequence shown here is derived from an EMBL/GenBank/DDBJ whole genome shotgun (WGS) entry which is preliminary data.</text>
</comment>
<dbReference type="PROSITE" id="PS50011">
    <property type="entry name" value="PROTEIN_KINASE_DOM"/>
    <property type="match status" value="4"/>
</dbReference>
<dbReference type="PANTHER" id="PTHR23257">
    <property type="entry name" value="SERINE-THREONINE PROTEIN KINASE"/>
    <property type="match status" value="1"/>
</dbReference>
<organism evidence="2 3">
    <name type="scientific">Tritrichomonas musculus</name>
    <dbReference type="NCBI Taxonomy" id="1915356"/>
    <lineage>
        <taxon>Eukaryota</taxon>
        <taxon>Metamonada</taxon>
        <taxon>Parabasalia</taxon>
        <taxon>Tritrichomonadida</taxon>
        <taxon>Tritrichomonadidae</taxon>
        <taxon>Tritrichomonas</taxon>
    </lineage>
</organism>
<dbReference type="InterPro" id="IPR050167">
    <property type="entry name" value="Ser_Thr_protein_kinase"/>
</dbReference>
<feature type="domain" description="Protein kinase" evidence="1">
    <location>
        <begin position="257"/>
        <end position="526"/>
    </location>
</feature>
<evidence type="ECO:0000313" key="2">
    <source>
        <dbReference type="EMBL" id="KAK8893050.1"/>
    </source>
</evidence>
<dbReference type="Gene3D" id="1.10.510.10">
    <property type="entry name" value="Transferase(Phosphotransferase) domain 1"/>
    <property type="match status" value="4"/>
</dbReference>
<proteinExistence type="predicted"/>
<feature type="domain" description="Protein kinase" evidence="1">
    <location>
        <begin position="1"/>
        <end position="218"/>
    </location>
</feature>
<dbReference type="EMBL" id="JAPFFF010000004">
    <property type="protein sequence ID" value="KAK8893050.1"/>
    <property type="molecule type" value="Genomic_DNA"/>
</dbReference>
<dbReference type="InterPro" id="IPR001245">
    <property type="entry name" value="Ser-Thr/Tyr_kinase_cat_dom"/>
</dbReference>
<dbReference type="Pfam" id="PF07714">
    <property type="entry name" value="PK_Tyr_Ser-Thr"/>
    <property type="match status" value="3"/>
</dbReference>
<name>A0ABR2KPK9_9EUKA</name>
<feature type="domain" description="Protein kinase" evidence="1">
    <location>
        <begin position="560"/>
        <end position="834"/>
    </location>
</feature>
<sequence length="1013" mass="120456">MQYLQNKQPKCFSILNFVGFSPINFLGSHSPIIVTEPTPNGSLHDFLKKERGQIVPNREWNMSKKLINIFGIASAMKHLHSYDIIHRNLSPKSVLLDDDLYPKLYDFSLSVLSRDRESEKDLVGDHLYLAPEVLKEGNYSFDSDVYAFSLVAYEIMTSKDPFKDRLIQSVHNDVMSNKICLENDDDIPICLFKLIQRCFHANVRMRPSFDEIINHLLTPEFISILKSGLEREEFNNYIHKFEFTEERLNKIKFISKFTTISEINSASDYVNYKIQDIKTKDIFTANIRLYPMMRTPEDYEKQRKLDQILYKFDHPSLLKYYGYSPFNFRYEPFITQINEYTNLSLHDVFKLKDTKNAVKGWNAAKKLITIYGISAGMKYLHSKEIIHRNLSLDSIFLDENYYPKISSFDYIQQINEKEEKSSEMVGVIKYISPEVINDSKYSKSSDVYAFAIIFYEIIGDVFAFTDFSTIFKLLCAVVKGDRPKFDSNQDIPKCYQELIEACWSEDPNDRPTFDEITDMLIKPDFLQILQTEEEKKEFFDYLLLFESKEKIERNELISKFSILNERYKDILYSIFKIREVTTNKYYSAKIYKKRETDIPDEYERQKKFIDIISQFDHLSILKYIGHSPINFDYEPYLTIINEYTIMSLRDMLKKERKMKEPKEWDNTKKLISIYGIAAGMKYLHSKKIIHRNLSLDSIHLDENYYPKISSFDYIELINEKEEEEEYEFKSIVCQSKYASPEVINGLRYSKSSDVFSFSIILYEIITNENPFSEFESDFEVFGAILEGYRPAFDMNQYIPKCYQELIETCWSEDPNDRPSFSKIVHELETNQEFISEDIDRKEYDKYIESINEQLNTENKSFYERLKDIPKINIDEYRKINKIYSDTFCKIYIIQKIVTNQIYECKVINKETNELSDEERESIMNEISIINKIKHPNIVQMIGIDYFDFKRYRKIVYLNEYSNKGTLHDYLMKKTKDLFPKKNGILGWEFLKRWGMIFLKKKKKIEFKLHKIYT</sequence>
<keyword evidence="3" id="KW-1185">Reference proteome</keyword>
<evidence type="ECO:0000313" key="3">
    <source>
        <dbReference type="Proteomes" id="UP001470230"/>
    </source>
</evidence>
<feature type="domain" description="Protein kinase" evidence="1">
    <location>
        <begin position="876"/>
        <end position="1013"/>
    </location>
</feature>
<dbReference type="InterPro" id="IPR011009">
    <property type="entry name" value="Kinase-like_dom_sf"/>
</dbReference>
<evidence type="ECO:0000259" key="1">
    <source>
        <dbReference type="PROSITE" id="PS50011"/>
    </source>
</evidence>
<protein>
    <recommendedName>
        <fullName evidence="1">Protein kinase domain-containing protein</fullName>
    </recommendedName>
</protein>
<dbReference type="SUPFAM" id="SSF56112">
    <property type="entry name" value="Protein kinase-like (PK-like)"/>
    <property type="match status" value="4"/>
</dbReference>
<dbReference type="Pfam" id="PF00069">
    <property type="entry name" value="Pkinase"/>
    <property type="match status" value="1"/>
</dbReference>
<accession>A0ABR2KPK9</accession>
<dbReference type="InterPro" id="IPR000719">
    <property type="entry name" value="Prot_kinase_dom"/>
</dbReference>